<name>A0AAJ1T0Z6_9BACI</name>
<organism evidence="2 3">
    <name type="scientific">Oikeobacillus pervagus</name>
    <dbReference type="NCBI Taxonomy" id="1325931"/>
    <lineage>
        <taxon>Bacteria</taxon>
        <taxon>Bacillati</taxon>
        <taxon>Bacillota</taxon>
        <taxon>Bacilli</taxon>
        <taxon>Bacillales</taxon>
        <taxon>Bacillaceae</taxon>
        <taxon>Oikeobacillus</taxon>
    </lineage>
</organism>
<proteinExistence type="predicted"/>
<sequence>MYMYDDRQFPFPFFPNVPSQGQGNQMGPGGQAGAPTSPPPSFTPQQSSAQVFAVDPGSIRGCLFRIADGNPLPL</sequence>
<dbReference type="Proteomes" id="UP001237207">
    <property type="component" value="Unassembled WGS sequence"/>
</dbReference>
<dbReference type="AlphaFoldDB" id="A0AAJ1T0Z6"/>
<accession>A0AAJ1T0Z6</accession>
<feature type="region of interest" description="Disordered" evidence="1">
    <location>
        <begin position="13"/>
        <end position="48"/>
    </location>
</feature>
<evidence type="ECO:0000313" key="3">
    <source>
        <dbReference type="Proteomes" id="UP001237207"/>
    </source>
</evidence>
<reference evidence="2" key="1">
    <citation type="submission" date="2023-07" db="EMBL/GenBank/DDBJ databases">
        <title>Genomic Encyclopedia of Type Strains, Phase IV (KMG-IV): sequencing the most valuable type-strain genomes for metagenomic binning, comparative biology and taxonomic classification.</title>
        <authorList>
            <person name="Goeker M."/>
        </authorList>
    </citation>
    <scope>NUCLEOTIDE SEQUENCE</scope>
    <source>
        <strain evidence="2">DSM 23947</strain>
    </source>
</reference>
<keyword evidence="3" id="KW-1185">Reference proteome</keyword>
<evidence type="ECO:0000256" key="1">
    <source>
        <dbReference type="SAM" id="MobiDB-lite"/>
    </source>
</evidence>
<dbReference type="EMBL" id="JAUSUC010000003">
    <property type="protein sequence ID" value="MDQ0213969.1"/>
    <property type="molecule type" value="Genomic_DNA"/>
</dbReference>
<comment type="caution">
    <text evidence="2">The sequence shown here is derived from an EMBL/GenBank/DDBJ whole genome shotgun (WGS) entry which is preliminary data.</text>
</comment>
<evidence type="ECO:0000313" key="2">
    <source>
        <dbReference type="EMBL" id="MDQ0213969.1"/>
    </source>
</evidence>
<protein>
    <submittedName>
        <fullName evidence="2">Uncharacterized protein</fullName>
    </submittedName>
</protein>
<gene>
    <name evidence="2" type="ORF">J2S13_000364</name>
</gene>